<dbReference type="InterPro" id="IPR032456">
    <property type="entry name" value="Peptidase_M48_N"/>
</dbReference>
<feature type="binding site" evidence="12">
    <location>
        <position position="353"/>
    </location>
    <ligand>
        <name>Zn(2+)</name>
        <dbReference type="ChEBI" id="CHEBI:29105"/>
        <note>catalytic</note>
    </ligand>
</feature>
<evidence type="ECO:0000256" key="4">
    <source>
        <dbReference type="ARBA" id="ARBA00022723"/>
    </source>
</evidence>
<gene>
    <name evidence="17" type="ORF">SAMN05444280_107122</name>
</gene>
<comment type="cofactor">
    <cofactor evidence="12 13">
        <name>Zn(2+)</name>
        <dbReference type="ChEBI" id="CHEBI:29105"/>
    </cofactor>
    <text evidence="12 13">Binds 1 zinc ion per subunit.</text>
</comment>
<evidence type="ECO:0000256" key="13">
    <source>
        <dbReference type="RuleBase" id="RU003983"/>
    </source>
</evidence>
<dbReference type="STRING" id="1168035.SAMN05444280_107122"/>
<keyword evidence="6" id="KW-0256">Endoplasmic reticulum</keyword>
<dbReference type="PANTHER" id="PTHR10120">
    <property type="entry name" value="CAAX PRENYL PROTEASE 1"/>
    <property type="match status" value="1"/>
</dbReference>
<dbReference type="InterPro" id="IPR001915">
    <property type="entry name" value="Peptidase_M48"/>
</dbReference>
<keyword evidence="10 14" id="KW-0472">Membrane</keyword>
<organism evidence="17 18">
    <name type="scientific">Tangfeifania diversioriginum</name>
    <dbReference type="NCBI Taxonomy" id="1168035"/>
    <lineage>
        <taxon>Bacteria</taxon>
        <taxon>Pseudomonadati</taxon>
        <taxon>Bacteroidota</taxon>
        <taxon>Bacteroidia</taxon>
        <taxon>Marinilabiliales</taxon>
        <taxon>Prolixibacteraceae</taxon>
        <taxon>Tangfeifania</taxon>
    </lineage>
</organism>
<evidence type="ECO:0000256" key="6">
    <source>
        <dbReference type="ARBA" id="ARBA00022824"/>
    </source>
</evidence>
<dbReference type="SUPFAM" id="SSF103473">
    <property type="entry name" value="MFS general substrate transporter"/>
    <property type="match status" value="1"/>
</dbReference>
<feature type="transmembrane region" description="Helical" evidence="14">
    <location>
        <begin position="173"/>
        <end position="197"/>
    </location>
</feature>
<evidence type="ECO:0000256" key="9">
    <source>
        <dbReference type="ARBA" id="ARBA00023049"/>
    </source>
</evidence>
<feature type="transmembrane region" description="Helical" evidence="14">
    <location>
        <begin position="6"/>
        <end position="23"/>
    </location>
</feature>
<evidence type="ECO:0000259" key="16">
    <source>
        <dbReference type="Pfam" id="PF16491"/>
    </source>
</evidence>
<evidence type="ECO:0000256" key="12">
    <source>
        <dbReference type="PIRSR" id="PIRSR627057-2"/>
    </source>
</evidence>
<accession>A0A1M6EUG8</accession>
<evidence type="ECO:0000256" key="11">
    <source>
        <dbReference type="PIRSR" id="PIRSR627057-1"/>
    </source>
</evidence>
<protein>
    <submittedName>
        <fullName evidence="17">STE24 endopeptidase</fullName>
    </submittedName>
</protein>
<dbReference type="GO" id="GO:0004222">
    <property type="term" value="F:metalloendopeptidase activity"/>
    <property type="evidence" value="ECO:0007669"/>
    <property type="project" value="InterPro"/>
</dbReference>
<feature type="active site" evidence="11">
    <location>
        <position position="276"/>
    </location>
</feature>
<keyword evidence="3 14" id="KW-0812">Transmembrane</keyword>
<dbReference type="OrthoDB" id="9781930at2"/>
<dbReference type="InterPro" id="IPR036259">
    <property type="entry name" value="MFS_trans_sf"/>
</dbReference>
<evidence type="ECO:0000256" key="1">
    <source>
        <dbReference type="ARBA" id="ARBA00004477"/>
    </source>
</evidence>
<keyword evidence="2 13" id="KW-0645">Protease</keyword>
<proteinExistence type="inferred from homology"/>
<feature type="transmembrane region" description="Helical" evidence="14">
    <location>
        <begin position="285"/>
        <end position="307"/>
    </location>
</feature>
<feature type="domain" description="Peptidase M48" evidence="15">
    <location>
        <begin position="205"/>
        <end position="409"/>
    </location>
</feature>
<dbReference type="EMBL" id="FQZE01000007">
    <property type="protein sequence ID" value="SHI89036.1"/>
    <property type="molecule type" value="Genomic_DNA"/>
</dbReference>
<dbReference type="FunFam" id="3.30.2010.10:FF:000002">
    <property type="entry name" value="CAAX prenyl protease"/>
    <property type="match status" value="1"/>
</dbReference>
<dbReference type="AlphaFoldDB" id="A0A1M6EUG8"/>
<dbReference type="Pfam" id="PF16491">
    <property type="entry name" value="Peptidase_M48_N"/>
    <property type="match status" value="1"/>
</dbReference>
<name>A0A1M6EUG8_9BACT</name>
<feature type="transmembrane region" description="Helical" evidence="14">
    <location>
        <begin position="88"/>
        <end position="110"/>
    </location>
</feature>
<comment type="subcellular location">
    <subcellularLocation>
        <location evidence="1">Endoplasmic reticulum membrane</location>
        <topology evidence="1">Multi-pass membrane protein</topology>
    </subcellularLocation>
</comment>
<evidence type="ECO:0000256" key="2">
    <source>
        <dbReference type="ARBA" id="ARBA00022670"/>
    </source>
</evidence>
<evidence type="ECO:0000256" key="14">
    <source>
        <dbReference type="SAM" id="Phobius"/>
    </source>
</evidence>
<reference evidence="17 18" key="1">
    <citation type="submission" date="2016-11" db="EMBL/GenBank/DDBJ databases">
        <authorList>
            <person name="Jaros S."/>
            <person name="Januszkiewicz K."/>
            <person name="Wedrychowicz H."/>
        </authorList>
    </citation>
    <scope>NUCLEOTIDE SEQUENCE [LARGE SCALE GENOMIC DNA]</scope>
    <source>
        <strain evidence="17 18">DSM 27063</strain>
    </source>
</reference>
<evidence type="ECO:0000256" key="3">
    <source>
        <dbReference type="ARBA" id="ARBA00022692"/>
    </source>
</evidence>
<keyword evidence="9 13" id="KW-0482">Metalloprotease</keyword>
<sequence length="411" mass="47104">MHEIIFWSIIAIIVLDFLFENYLDYLNTTRMSKKLPDEVKDIYDEEKYKKQQAYQKENQRFGMITGTFSFVLILVMFLFYGFAYVDSLVGGITSNSILAALLFFGILMFASDILNIPFSIYDTFVIEEKYGFNKTTPKTFVFDQLKGWLLGAIIGGGLLALVIFIYQKTQNMFWIYAWLVVAVFSIFMSMFYSNLIVPLFNKQTPLKEGELRTAIEEFAQKVGFKLDNIFVIDGSKRSAKANAYFTGLGPKKRIVLYDTLINDMETDELVAVLAHEIGHYKKNHIIQGLIISLIQTGIVLFIFSLLIDSPLLSRALGVEEPNFHIGLIAFGILYSPVSFVLGIFMNKLSRKNEYQADAFAAKNYKPEALASALKKLSVKNLSNLTPHPRYVFFNYSHPPLLQRLRHLRKFE</sequence>
<evidence type="ECO:0000259" key="15">
    <source>
        <dbReference type="Pfam" id="PF01435"/>
    </source>
</evidence>
<keyword evidence="7 12" id="KW-0862">Zinc</keyword>
<dbReference type="Gene3D" id="3.30.2010.10">
    <property type="entry name" value="Metalloproteases ('zincins'), catalytic domain"/>
    <property type="match status" value="1"/>
</dbReference>
<evidence type="ECO:0000313" key="18">
    <source>
        <dbReference type="Proteomes" id="UP000184050"/>
    </source>
</evidence>
<evidence type="ECO:0000313" key="17">
    <source>
        <dbReference type="EMBL" id="SHI89036.1"/>
    </source>
</evidence>
<feature type="transmembrane region" description="Helical" evidence="14">
    <location>
        <begin position="327"/>
        <end position="345"/>
    </location>
</feature>
<dbReference type="CDD" id="cd07343">
    <property type="entry name" value="M48A_Zmpste24p_like"/>
    <property type="match status" value="1"/>
</dbReference>
<dbReference type="InterPro" id="IPR027057">
    <property type="entry name" value="CAXX_Prtase_1"/>
</dbReference>
<dbReference type="GO" id="GO:0071586">
    <property type="term" value="P:CAAX-box protein processing"/>
    <property type="evidence" value="ECO:0007669"/>
    <property type="project" value="InterPro"/>
</dbReference>
<feature type="active site" description="Proton donor" evidence="11">
    <location>
        <position position="357"/>
    </location>
</feature>
<evidence type="ECO:0000256" key="5">
    <source>
        <dbReference type="ARBA" id="ARBA00022801"/>
    </source>
</evidence>
<comment type="similarity">
    <text evidence="13">Belongs to the peptidase M48 family.</text>
</comment>
<dbReference type="Pfam" id="PF01435">
    <property type="entry name" value="Peptidase_M48"/>
    <property type="match status" value="1"/>
</dbReference>
<evidence type="ECO:0000256" key="7">
    <source>
        <dbReference type="ARBA" id="ARBA00022833"/>
    </source>
</evidence>
<dbReference type="GO" id="GO:0046872">
    <property type="term" value="F:metal ion binding"/>
    <property type="evidence" value="ECO:0007669"/>
    <property type="project" value="UniProtKB-KW"/>
</dbReference>
<feature type="binding site" evidence="12">
    <location>
        <position position="279"/>
    </location>
    <ligand>
        <name>Zn(2+)</name>
        <dbReference type="ChEBI" id="CHEBI:29105"/>
        <note>catalytic</note>
    </ligand>
</feature>
<feature type="transmembrane region" description="Helical" evidence="14">
    <location>
        <begin position="148"/>
        <end position="167"/>
    </location>
</feature>
<dbReference type="RefSeq" id="WP_073167452.1">
    <property type="nucleotide sequence ID" value="NZ_FQZE01000007.1"/>
</dbReference>
<evidence type="ECO:0000256" key="8">
    <source>
        <dbReference type="ARBA" id="ARBA00022989"/>
    </source>
</evidence>
<feature type="binding site" evidence="12">
    <location>
        <position position="275"/>
    </location>
    <ligand>
        <name>Zn(2+)</name>
        <dbReference type="ChEBI" id="CHEBI:29105"/>
        <note>catalytic</note>
    </ligand>
</feature>
<keyword evidence="4 12" id="KW-0479">Metal-binding</keyword>
<keyword evidence="8 14" id="KW-1133">Transmembrane helix</keyword>
<evidence type="ECO:0000256" key="10">
    <source>
        <dbReference type="ARBA" id="ARBA00023136"/>
    </source>
</evidence>
<feature type="transmembrane region" description="Helical" evidence="14">
    <location>
        <begin position="61"/>
        <end position="82"/>
    </location>
</feature>
<keyword evidence="5 13" id="KW-0378">Hydrolase</keyword>
<keyword evidence="18" id="KW-1185">Reference proteome</keyword>
<dbReference type="Proteomes" id="UP000184050">
    <property type="component" value="Unassembled WGS sequence"/>
</dbReference>
<feature type="domain" description="CAAX prenyl protease 1 N-terminal" evidence="16">
    <location>
        <begin position="29"/>
        <end position="202"/>
    </location>
</feature>